<dbReference type="RefSeq" id="WP_173839634.1">
    <property type="nucleotide sequence ID" value="NZ_LT629971.1"/>
</dbReference>
<sequence>MRAVVLRGGELHVRETADPVPGPGELLIKPLSAAICASDVHYMDHPNSAPRFVWDADRDTVMGHEFIGEVVGHGPDCSDEFPVGSRVTSMPILIRAGQEPLVIGHHPDAHGAFGELMVVSEMMSRRVPDGVPDDAVALVDAFAVGEFYVRCSGVKSGELPLVLGAGAIGLSTVAALRARGVSPIVVSDYSDERLAYAATFGADVLVNPAHRDPYEAWQDTFRANNFQTTQVIFECVGKNGLLQSVVDSCEFLARVHAAGGWYDAGAIDCTAATHKGVTIQFGGGPHPQDWYGTLAAVTEGRLDPVPSIGATIGLDEVPAAIDQVRKGQGPPRIVVRPNGS</sequence>
<comment type="cofactor">
    <cofactor evidence="2">
        <name>Zn(2+)</name>
        <dbReference type="ChEBI" id="CHEBI:29105"/>
    </cofactor>
</comment>
<dbReference type="InterPro" id="IPR011032">
    <property type="entry name" value="GroES-like_sf"/>
</dbReference>
<dbReference type="Gene3D" id="3.40.50.720">
    <property type="entry name" value="NAD(P)-binding Rossmann-like Domain"/>
    <property type="match status" value="1"/>
</dbReference>
<dbReference type="SUPFAM" id="SSF50129">
    <property type="entry name" value="GroES-like"/>
    <property type="match status" value="1"/>
</dbReference>
<dbReference type="EMBL" id="LT629971">
    <property type="protein sequence ID" value="SEH72525.1"/>
    <property type="molecule type" value="Genomic_DNA"/>
</dbReference>
<dbReference type="PROSITE" id="PS00059">
    <property type="entry name" value="ADH_ZINC"/>
    <property type="match status" value="1"/>
</dbReference>
<dbReference type="AlphaFoldDB" id="A0A1H6KKZ6"/>
<dbReference type="PANTHER" id="PTHR43189:SF1">
    <property type="entry name" value="ZINC-TYPE ALCOHOL DEHYDROGENASE-LIKE PROTEIN C1198.01"/>
    <property type="match status" value="1"/>
</dbReference>
<dbReference type="Pfam" id="PF00107">
    <property type="entry name" value="ADH_zinc_N"/>
    <property type="match status" value="1"/>
</dbReference>
<evidence type="ECO:0000256" key="2">
    <source>
        <dbReference type="RuleBase" id="RU361277"/>
    </source>
</evidence>
<evidence type="ECO:0000259" key="4">
    <source>
        <dbReference type="Pfam" id="PF08240"/>
    </source>
</evidence>
<keyword evidence="6" id="KW-1185">Reference proteome</keyword>
<reference evidence="6" key="1">
    <citation type="submission" date="2016-10" db="EMBL/GenBank/DDBJ databases">
        <authorList>
            <person name="Varghese N."/>
            <person name="Submissions S."/>
        </authorList>
    </citation>
    <scope>NUCLEOTIDE SEQUENCE [LARGE SCALE GENOMIC DNA]</scope>
    <source>
        <strain evidence="6">DSM 45405</strain>
    </source>
</reference>
<dbReference type="PANTHER" id="PTHR43189">
    <property type="entry name" value="ZINC-TYPE ALCOHOL DEHYDROGENASE-LIKE PROTEIN C1198.01-RELATED"/>
    <property type="match status" value="1"/>
</dbReference>
<dbReference type="Pfam" id="PF08240">
    <property type="entry name" value="ADH_N"/>
    <property type="match status" value="1"/>
</dbReference>
<accession>A0A1H6KKZ6</accession>
<organism evidence="5 6">
    <name type="scientific">Mycolicibacterium rutilum</name>
    <name type="common">Mycobacterium rutilum</name>
    <dbReference type="NCBI Taxonomy" id="370526"/>
    <lineage>
        <taxon>Bacteria</taxon>
        <taxon>Bacillati</taxon>
        <taxon>Actinomycetota</taxon>
        <taxon>Actinomycetes</taxon>
        <taxon>Mycobacteriales</taxon>
        <taxon>Mycobacteriaceae</taxon>
        <taxon>Mycolicibacterium</taxon>
    </lineage>
</organism>
<gene>
    <name evidence="5" type="ORF">SAMN04489835_3323</name>
</gene>
<keyword evidence="2" id="KW-0862">Zinc</keyword>
<dbReference type="SUPFAM" id="SSF51735">
    <property type="entry name" value="NAD(P)-binding Rossmann-fold domains"/>
    <property type="match status" value="1"/>
</dbReference>
<protein>
    <submittedName>
        <fullName evidence="5">Threonine dehydrogenase</fullName>
    </submittedName>
</protein>
<dbReference type="InterPro" id="IPR013149">
    <property type="entry name" value="ADH-like_C"/>
</dbReference>
<feature type="domain" description="Alcohol dehydrogenase-like N-terminal" evidence="4">
    <location>
        <begin position="22"/>
        <end position="128"/>
    </location>
</feature>
<dbReference type="InterPro" id="IPR036291">
    <property type="entry name" value="NAD(P)-bd_dom_sf"/>
</dbReference>
<dbReference type="GO" id="GO:0008270">
    <property type="term" value="F:zinc ion binding"/>
    <property type="evidence" value="ECO:0007669"/>
    <property type="project" value="InterPro"/>
</dbReference>
<proteinExistence type="inferred from homology"/>
<dbReference type="Gene3D" id="3.90.180.10">
    <property type="entry name" value="Medium-chain alcohol dehydrogenases, catalytic domain"/>
    <property type="match status" value="1"/>
</dbReference>
<dbReference type="STRING" id="370526.SAMN04489835_3323"/>
<name>A0A1H6KKZ6_MYCRU</name>
<evidence type="ECO:0000259" key="3">
    <source>
        <dbReference type="Pfam" id="PF00107"/>
    </source>
</evidence>
<dbReference type="GO" id="GO:0016491">
    <property type="term" value="F:oxidoreductase activity"/>
    <property type="evidence" value="ECO:0007669"/>
    <property type="project" value="UniProtKB-KW"/>
</dbReference>
<feature type="domain" description="Alcohol dehydrogenase-like C-terminal" evidence="3">
    <location>
        <begin position="167"/>
        <end position="296"/>
    </location>
</feature>
<keyword evidence="2" id="KW-0479">Metal-binding</keyword>
<evidence type="ECO:0000313" key="5">
    <source>
        <dbReference type="EMBL" id="SEH72525.1"/>
    </source>
</evidence>
<comment type="similarity">
    <text evidence="2">Belongs to the zinc-containing alcohol dehydrogenase family.</text>
</comment>
<dbReference type="Proteomes" id="UP000182915">
    <property type="component" value="Chromosome I"/>
</dbReference>
<dbReference type="InterPro" id="IPR013154">
    <property type="entry name" value="ADH-like_N"/>
</dbReference>
<evidence type="ECO:0000313" key="6">
    <source>
        <dbReference type="Proteomes" id="UP000182915"/>
    </source>
</evidence>
<dbReference type="InterPro" id="IPR002328">
    <property type="entry name" value="ADH_Zn_CS"/>
</dbReference>
<keyword evidence="1" id="KW-0560">Oxidoreductase</keyword>
<evidence type="ECO:0000256" key="1">
    <source>
        <dbReference type="ARBA" id="ARBA00023002"/>
    </source>
</evidence>